<keyword evidence="10" id="KW-1185">Reference proteome</keyword>
<dbReference type="PRINTS" id="PR00420">
    <property type="entry name" value="RNGMNOXGNASE"/>
</dbReference>
<comment type="cofactor">
    <cofactor evidence="1">
        <name>FAD</name>
        <dbReference type="ChEBI" id="CHEBI:57692"/>
    </cofactor>
</comment>
<feature type="domain" description="FAD-binding" evidence="8">
    <location>
        <begin position="171"/>
        <end position="352"/>
    </location>
</feature>
<accession>A0AA41WY30</accession>
<dbReference type="InterPro" id="IPR010971">
    <property type="entry name" value="UbiH/COQ6"/>
</dbReference>
<proteinExistence type="inferred from homology"/>
<comment type="pathway">
    <text evidence="2">Cofactor biosynthesis; ubiquinone biosynthesis.</text>
</comment>
<evidence type="ECO:0000256" key="3">
    <source>
        <dbReference type="ARBA" id="ARBA00005349"/>
    </source>
</evidence>
<dbReference type="GO" id="GO:0006744">
    <property type="term" value="P:ubiquinone biosynthetic process"/>
    <property type="evidence" value="ECO:0007669"/>
    <property type="project" value="InterPro"/>
</dbReference>
<dbReference type="AlphaFoldDB" id="A0AA41WY30"/>
<dbReference type="InterPro" id="IPR002938">
    <property type="entry name" value="FAD-bd"/>
</dbReference>
<dbReference type="PROSITE" id="PS01304">
    <property type="entry name" value="UBIH"/>
    <property type="match status" value="1"/>
</dbReference>
<keyword evidence="6" id="KW-0560">Oxidoreductase</keyword>
<evidence type="ECO:0000256" key="2">
    <source>
        <dbReference type="ARBA" id="ARBA00004749"/>
    </source>
</evidence>
<evidence type="ECO:0000313" key="10">
    <source>
        <dbReference type="Proteomes" id="UP001165413"/>
    </source>
</evidence>
<dbReference type="NCBIfam" id="TIGR01988">
    <property type="entry name" value="Ubi-OHases"/>
    <property type="match status" value="1"/>
</dbReference>
<gene>
    <name evidence="9" type="ORF">NLF92_05925</name>
</gene>
<dbReference type="InterPro" id="IPR051205">
    <property type="entry name" value="UbiH/COQ6_monooxygenase"/>
</dbReference>
<keyword evidence="4" id="KW-0285">Flavoprotein</keyword>
<evidence type="ECO:0000259" key="8">
    <source>
        <dbReference type="Pfam" id="PF01494"/>
    </source>
</evidence>
<evidence type="ECO:0000256" key="5">
    <source>
        <dbReference type="ARBA" id="ARBA00022827"/>
    </source>
</evidence>
<dbReference type="Pfam" id="PF01494">
    <property type="entry name" value="FAD_binding_3"/>
    <property type="match status" value="1"/>
</dbReference>
<name>A0AA41WY30_9ALTE</name>
<keyword evidence="7 9" id="KW-0503">Monooxygenase</keyword>
<dbReference type="InterPro" id="IPR018168">
    <property type="entry name" value="Ubi_Hdrlase_CS"/>
</dbReference>
<sequence length="428" mass="46722">MMHNQSVDIVINGGSTLGLLTALAILEHTALSVAVIEQNQITHETADPRYVALAQNSVRYLAELGIDPHLLGPGIEQIHVSDQGHIGQCRLTAKEVSVAELGVVVNLSALTQCITDKLYEKYVDSGRLLIYSGYVLQSVESIALAPLQLLVAPHTEAHIGPEVNPQATPFEDETPSVFTLSSELLFFADGERSPLKTELGFTKSIVDFGQYGVVANVAVDRVAYSRYHHPLTAFERFTKHGPLALLPIHTPAGQPAYQQWYSMVWCIAEDQKDGFAAIDLAALQEVFGDRAGRFCASTKPYVFPLKLTQHQGVVQRCICLGNAAQALHPIAGQGFNLGVRDIKDAVFILQSQIGAEQSVAHIAAQFSAQFTEYRRLDRAQTVTATSALVSIFSNDIPGVNTLRNFGLLTLHKYPFLKSLFTQQAMGEK</sequence>
<evidence type="ECO:0000256" key="4">
    <source>
        <dbReference type="ARBA" id="ARBA00022630"/>
    </source>
</evidence>
<dbReference type="EMBL" id="JANATA010000008">
    <property type="protein sequence ID" value="MCP3428480.1"/>
    <property type="molecule type" value="Genomic_DNA"/>
</dbReference>
<organism evidence="9 10">
    <name type="scientific">Opacimonas viscosa</name>
    <dbReference type="NCBI Taxonomy" id="2961944"/>
    <lineage>
        <taxon>Bacteria</taxon>
        <taxon>Pseudomonadati</taxon>
        <taxon>Pseudomonadota</taxon>
        <taxon>Gammaproteobacteria</taxon>
        <taxon>Alteromonadales</taxon>
        <taxon>Alteromonadaceae</taxon>
        <taxon>Opacimonas</taxon>
    </lineage>
</organism>
<dbReference type="GO" id="GO:0008681">
    <property type="term" value="F:2-octaprenyl-6-methoxyphenol hydroxylase activity"/>
    <property type="evidence" value="ECO:0007669"/>
    <property type="project" value="TreeGrafter"/>
</dbReference>
<dbReference type="GO" id="GO:0071949">
    <property type="term" value="F:FAD binding"/>
    <property type="evidence" value="ECO:0007669"/>
    <property type="project" value="InterPro"/>
</dbReference>
<evidence type="ECO:0000256" key="1">
    <source>
        <dbReference type="ARBA" id="ARBA00001974"/>
    </source>
</evidence>
<dbReference type="Gene3D" id="3.50.50.60">
    <property type="entry name" value="FAD/NAD(P)-binding domain"/>
    <property type="match status" value="2"/>
</dbReference>
<dbReference type="Proteomes" id="UP001165413">
    <property type="component" value="Unassembled WGS sequence"/>
</dbReference>
<reference evidence="9" key="1">
    <citation type="submission" date="2022-07" db="EMBL/GenBank/DDBJ databases">
        <title>Characterization of the Novel Bacterium Alteromonas immobilis LMIT006 and Alteromonas gregis LMIT007.</title>
        <authorList>
            <person name="Lin X."/>
        </authorList>
    </citation>
    <scope>NUCLEOTIDE SEQUENCE</scope>
    <source>
        <strain evidence="9">LMIT007</strain>
    </source>
</reference>
<comment type="caution">
    <text evidence="9">The sequence shown here is derived from an EMBL/GenBank/DDBJ whole genome shotgun (WGS) entry which is preliminary data.</text>
</comment>
<dbReference type="InterPro" id="IPR036188">
    <property type="entry name" value="FAD/NAD-bd_sf"/>
</dbReference>
<dbReference type="PANTHER" id="PTHR43876:SF8">
    <property type="entry name" value="2-OCTAPRENYL-6-METHOXYPHENOL HYDROXYLASE"/>
    <property type="match status" value="1"/>
</dbReference>
<evidence type="ECO:0000256" key="7">
    <source>
        <dbReference type="ARBA" id="ARBA00023033"/>
    </source>
</evidence>
<protein>
    <submittedName>
        <fullName evidence="9">FAD-dependent monooxygenase</fullName>
    </submittedName>
</protein>
<evidence type="ECO:0000256" key="6">
    <source>
        <dbReference type="ARBA" id="ARBA00023002"/>
    </source>
</evidence>
<evidence type="ECO:0000313" key="9">
    <source>
        <dbReference type="EMBL" id="MCP3428480.1"/>
    </source>
</evidence>
<comment type="similarity">
    <text evidence="3">Belongs to the UbiH/COQ6 family.</text>
</comment>
<keyword evidence="5" id="KW-0274">FAD</keyword>
<dbReference type="PANTHER" id="PTHR43876">
    <property type="entry name" value="UBIQUINONE BIOSYNTHESIS MONOOXYGENASE COQ6, MITOCHONDRIAL"/>
    <property type="match status" value="1"/>
</dbReference>
<dbReference type="SUPFAM" id="SSF51905">
    <property type="entry name" value="FAD/NAD(P)-binding domain"/>
    <property type="match status" value="1"/>
</dbReference>